<comment type="caution">
    <text evidence="4">The sequence shown here is derived from an EMBL/GenBank/DDBJ whole genome shotgun (WGS) entry which is preliminary data.</text>
</comment>
<name>A0A3E5BRC4_9BACE</name>
<dbReference type="InterPro" id="IPR032508">
    <property type="entry name" value="FecR_C"/>
</dbReference>
<dbReference type="RefSeq" id="WP_117722991.1">
    <property type="nucleotide sequence ID" value="NZ_QSUL01000001.1"/>
</dbReference>
<dbReference type="Gene3D" id="2.60.120.1440">
    <property type="match status" value="1"/>
</dbReference>
<organism evidence="4 5">
    <name type="scientific">Bacteroides oleiciplenus</name>
    <dbReference type="NCBI Taxonomy" id="626931"/>
    <lineage>
        <taxon>Bacteria</taxon>
        <taxon>Pseudomonadati</taxon>
        <taxon>Bacteroidota</taxon>
        <taxon>Bacteroidia</taxon>
        <taxon>Bacteroidales</taxon>
        <taxon>Bacteroidaceae</taxon>
        <taxon>Bacteroides</taxon>
    </lineage>
</organism>
<keyword evidence="1" id="KW-0472">Membrane</keyword>
<reference evidence="4 5" key="1">
    <citation type="submission" date="2018-08" db="EMBL/GenBank/DDBJ databases">
        <title>A genome reference for cultivated species of the human gut microbiota.</title>
        <authorList>
            <person name="Zou Y."/>
            <person name="Xue W."/>
            <person name="Luo G."/>
        </authorList>
    </citation>
    <scope>NUCLEOTIDE SEQUENCE [LARGE SCALE GENOMIC DNA]</scope>
    <source>
        <strain evidence="4 5">OM05-15BH</strain>
    </source>
</reference>
<protein>
    <submittedName>
        <fullName evidence="4">DUF4974 domain-containing protein</fullName>
    </submittedName>
</protein>
<keyword evidence="1" id="KW-0812">Transmembrane</keyword>
<evidence type="ECO:0000259" key="2">
    <source>
        <dbReference type="Pfam" id="PF04773"/>
    </source>
</evidence>
<dbReference type="FunFam" id="2.60.120.1440:FF:000001">
    <property type="entry name" value="Putative anti-sigma factor"/>
    <property type="match status" value="1"/>
</dbReference>
<dbReference type="Gene3D" id="3.55.50.30">
    <property type="match status" value="1"/>
</dbReference>
<dbReference type="Pfam" id="PF16344">
    <property type="entry name" value="FecR_C"/>
    <property type="match status" value="1"/>
</dbReference>
<evidence type="ECO:0000259" key="3">
    <source>
        <dbReference type="Pfam" id="PF16344"/>
    </source>
</evidence>
<feature type="domain" description="Protein FecR C-terminal" evidence="3">
    <location>
        <begin position="217"/>
        <end position="285"/>
    </location>
</feature>
<feature type="transmembrane region" description="Helical" evidence="1">
    <location>
        <begin position="44"/>
        <end position="66"/>
    </location>
</feature>
<dbReference type="PANTHER" id="PTHR30273:SF2">
    <property type="entry name" value="PROTEIN FECR"/>
    <property type="match status" value="1"/>
</dbReference>
<accession>A0A3E5BRC4</accession>
<evidence type="ECO:0000313" key="4">
    <source>
        <dbReference type="EMBL" id="RGN40172.1"/>
    </source>
</evidence>
<evidence type="ECO:0000256" key="1">
    <source>
        <dbReference type="SAM" id="Phobius"/>
    </source>
</evidence>
<dbReference type="Proteomes" id="UP000260983">
    <property type="component" value="Unassembled WGS sequence"/>
</dbReference>
<dbReference type="Pfam" id="PF04773">
    <property type="entry name" value="FecR"/>
    <property type="match status" value="1"/>
</dbReference>
<keyword evidence="1" id="KW-1133">Transmembrane helix</keyword>
<dbReference type="GO" id="GO:0016989">
    <property type="term" value="F:sigma factor antagonist activity"/>
    <property type="evidence" value="ECO:0007669"/>
    <property type="project" value="TreeGrafter"/>
</dbReference>
<dbReference type="InterPro" id="IPR006860">
    <property type="entry name" value="FecR"/>
</dbReference>
<dbReference type="EMBL" id="QSUL01000001">
    <property type="protein sequence ID" value="RGN40172.1"/>
    <property type="molecule type" value="Genomic_DNA"/>
</dbReference>
<gene>
    <name evidence="4" type="ORF">DXB65_00535</name>
</gene>
<evidence type="ECO:0000313" key="5">
    <source>
        <dbReference type="Proteomes" id="UP000260983"/>
    </source>
</evidence>
<dbReference type="PIRSF" id="PIRSF018266">
    <property type="entry name" value="FecR"/>
    <property type="match status" value="1"/>
</dbReference>
<dbReference type="AlphaFoldDB" id="A0A3E5BRC4"/>
<dbReference type="InterPro" id="IPR012373">
    <property type="entry name" value="Ferrdict_sens_TM"/>
</dbReference>
<sequence length="290" mass="32963">MEQEFEKILDKLVASTRSPRGRFSKDNSWKLLEKRLPRLQHRILSLRTMAGAAAVAVLCVLGWWAYYMFAPVPLQTVSTLAETRSIILPDQTEIMLNRYSSLTYPERFRGKDRKVQLQGEAYFEVSKDAAHPFKVEAGAIMVQVLGTHFNIDAYPEDTQVKTTLLEGSVAVSLIGKAEECLILSPNESVVYNKDKKSLTLHSEKNAAQEIAWRNGTLLFKSTPLQEIVRELSNAFHTDIRIEGTDLQNYHMTATFSDGETLEEILSLLCRNQKFEYTKTNDNITITQKLN</sequence>
<feature type="domain" description="FecR protein" evidence="2">
    <location>
        <begin position="77"/>
        <end position="169"/>
    </location>
</feature>
<proteinExistence type="predicted"/>
<dbReference type="PANTHER" id="PTHR30273">
    <property type="entry name" value="PERIPLASMIC SIGNAL SENSOR AND SIGMA FACTOR ACTIVATOR FECR-RELATED"/>
    <property type="match status" value="1"/>
</dbReference>